<dbReference type="RefSeq" id="XP_025596047.1">
    <property type="nucleotide sequence ID" value="XM_025739054.1"/>
</dbReference>
<name>A0A316Z482_9BASI</name>
<keyword evidence="3" id="KW-1185">Reference proteome</keyword>
<organism evidence="2 3">
    <name type="scientific">Tilletiopsis washingtonensis</name>
    <dbReference type="NCBI Taxonomy" id="58919"/>
    <lineage>
        <taxon>Eukaryota</taxon>
        <taxon>Fungi</taxon>
        <taxon>Dikarya</taxon>
        <taxon>Basidiomycota</taxon>
        <taxon>Ustilaginomycotina</taxon>
        <taxon>Exobasidiomycetes</taxon>
        <taxon>Entylomatales</taxon>
        <taxon>Entylomatales incertae sedis</taxon>
        <taxon>Tilletiopsis</taxon>
    </lineage>
</organism>
<evidence type="ECO:0000256" key="1">
    <source>
        <dbReference type="SAM" id="MobiDB-lite"/>
    </source>
</evidence>
<sequence length="276" mass="30448">MAQELLSRACAAPTLRDRAALSRVFENPSHLVSKDPKEAGGVRSRSESCTSFQACKTDGYSQAELVHPTRAWATVFEGEAWRKTRGDVSHPSILLNVSHEPFTVHLHAGPTRTASGERLPPGDKYKGPDIVSTLVLQPGHILFHRPLAERRYRLAPASQAGDGPASDYWAVALTRPFYLPREKIVKHWRKIMAKAMKKVAPPPKRTSKKWAVYEKEGRAVAKWAANVASDALVAHRAKVKRSGIILAKMLAEIAAEDSDDGVQQDAARQAKRPRLS</sequence>
<evidence type="ECO:0000313" key="3">
    <source>
        <dbReference type="Proteomes" id="UP000245946"/>
    </source>
</evidence>
<feature type="region of interest" description="Disordered" evidence="1">
    <location>
        <begin position="255"/>
        <end position="276"/>
    </location>
</feature>
<dbReference type="Proteomes" id="UP000245946">
    <property type="component" value="Unassembled WGS sequence"/>
</dbReference>
<accession>A0A316Z482</accession>
<reference evidence="2 3" key="1">
    <citation type="journal article" date="2018" name="Mol. Biol. Evol.">
        <title>Broad Genomic Sampling Reveals a Smut Pathogenic Ancestry of the Fungal Clade Ustilaginomycotina.</title>
        <authorList>
            <person name="Kijpornyongpan T."/>
            <person name="Mondo S.J."/>
            <person name="Barry K."/>
            <person name="Sandor L."/>
            <person name="Lee J."/>
            <person name="Lipzen A."/>
            <person name="Pangilinan J."/>
            <person name="LaButti K."/>
            <person name="Hainaut M."/>
            <person name="Henrissat B."/>
            <person name="Grigoriev I.V."/>
            <person name="Spatafora J.W."/>
            <person name="Aime M.C."/>
        </authorList>
    </citation>
    <scope>NUCLEOTIDE SEQUENCE [LARGE SCALE GENOMIC DNA]</scope>
    <source>
        <strain evidence="2 3">MCA 4186</strain>
    </source>
</reference>
<dbReference type="EMBL" id="KZ819302">
    <property type="protein sequence ID" value="PWN95768.1"/>
    <property type="molecule type" value="Genomic_DNA"/>
</dbReference>
<evidence type="ECO:0000313" key="2">
    <source>
        <dbReference type="EMBL" id="PWN95768.1"/>
    </source>
</evidence>
<dbReference type="AlphaFoldDB" id="A0A316Z482"/>
<proteinExistence type="predicted"/>
<gene>
    <name evidence="2" type="ORF">FA09DRAFT_125041</name>
</gene>
<protein>
    <submittedName>
        <fullName evidence="2">Uncharacterized protein</fullName>
    </submittedName>
</protein>
<dbReference type="GeneID" id="37266600"/>